<sequence>MTWQPDNAGNSIPAGEQPRKTSRKFCLPSDAPGTDASAKSPAHPGSDRDLDAASYLDLMKAREAVKPRGRPNSDVYFPPETAGAACGIPEDTEREQAEPSTTQDHLISVAPTQPKVIGRKWNPRNFRLPLVHPPGVESRHRISVNESGHISAKMPAEAKHPTHLASPSSIIPGISQRVEVPGYPITPVEPRTSASSPPQAEPNEEDVTMGSPNSGPVDNNKSSFSEILHTEADPSSDSDIEVIESPMDKLIHRKPRHHSPPPSPIIISDSEPDRTASSETGLLFDPSPELHPARGTCDDSGQPISDFSEGVQPTLQRVIVSDGQQNWTRLPYLFQEGEHPEDLIPPGAPLAARPEDWDPLVRGGGLVAIPEDITLAGNDSNHVAEHTLEENGIRYLQNDFADRVVSTMESAPMGRMYTSPAEATAPLDPFHNLWTRDSGQPLQWPRNVVGPSYSGRAPTALSELLHQRTILESRIESLEQVRRSNALNIATVGWVLSYYNCAQWPQPPQQ</sequence>
<accession>A0ABQ8KT88</accession>
<organism evidence="2 3">
    <name type="scientific">Rhodofomes roseus</name>
    <dbReference type="NCBI Taxonomy" id="34475"/>
    <lineage>
        <taxon>Eukaryota</taxon>
        <taxon>Fungi</taxon>
        <taxon>Dikarya</taxon>
        <taxon>Basidiomycota</taxon>
        <taxon>Agaricomycotina</taxon>
        <taxon>Agaricomycetes</taxon>
        <taxon>Polyporales</taxon>
        <taxon>Rhodofomes</taxon>
    </lineage>
</organism>
<feature type="compositionally biased region" description="Polar residues" evidence="1">
    <location>
        <begin position="1"/>
        <end position="10"/>
    </location>
</feature>
<feature type="region of interest" description="Disordered" evidence="1">
    <location>
        <begin position="181"/>
        <end position="222"/>
    </location>
</feature>
<proteinExistence type="predicted"/>
<name>A0ABQ8KT88_9APHY</name>
<reference evidence="2 3" key="1">
    <citation type="journal article" date="2021" name="Environ. Microbiol.">
        <title>Gene family expansions and transcriptome signatures uncover fungal adaptations to wood decay.</title>
        <authorList>
            <person name="Hage H."/>
            <person name="Miyauchi S."/>
            <person name="Viragh M."/>
            <person name="Drula E."/>
            <person name="Min B."/>
            <person name="Chaduli D."/>
            <person name="Navarro D."/>
            <person name="Favel A."/>
            <person name="Norest M."/>
            <person name="Lesage-Meessen L."/>
            <person name="Balint B."/>
            <person name="Merenyi Z."/>
            <person name="de Eugenio L."/>
            <person name="Morin E."/>
            <person name="Martinez A.T."/>
            <person name="Baldrian P."/>
            <person name="Stursova M."/>
            <person name="Martinez M.J."/>
            <person name="Novotny C."/>
            <person name="Magnuson J.K."/>
            <person name="Spatafora J.W."/>
            <person name="Maurice S."/>
            <person name="Pangilinan J."/>
            <person name="Andreopoulos W."/>
            <person name="LaButti K."/>
            <person name="Hundley H."/>
            <person name="Na H."/>
            <person name="Kuo A."/>
            <person name="Barry K."/>
            <person name="Lipzen A."/>
            <person name="Henrissat B."/>
            <person name="Riley R."/>
            <person name="Ahrendt S."/>
            <person name="Nagy L.G."/>
            <person name="Grigoriev I.V."/>
            <person name="Martin F."/>
            <person name="Rosso M.N."/>
        </authorList>
    </citation>
    <scope>NUCLEOTIDE SEQUENCE [LARGE SCALE GENOMIC DNA]</scope>
    <source>
        <strain evidence="2 3">CIRM-BRFM 1785</strain>
    </source>
</reference>
<feature type="compositionally biased region" description="Polar residues" evidence="1">
    <location>
        <begin position="210"/>
        <end position="222"/>
    </location>
</feature>
<dbReference type="EMBL" id="JADCUA010000003">
    <property type="protein sequence ID" value="KAH9842030.1"/>
    <property type="molecule type" value="Genomic_DNA"/>
</dbReference>
<evidence type="ECO:0000313" key="3">
    <source>
        <dbReference type="Proteomes" id="UP000814176"/>
    </source>
</evidence>
<protein>
    <submittedName>
        <fullName evidence="2">Uncharacterized protein</fullName>
    </submittedName>
</protein>
<keyword evidence="3" id="KW-1185">Reference proteome</keyword>
<feature type="region of interest" description="Disordered" evidence="1">
    <location>
        <begin position="252"/>
        <end position="278"/>
    </location>
</feature>
<dbReference type="Proteomes" id="UP000814176">
    <property type="component" value="Unassembled WGS sequence"/>
</dbReference>
<dbReference type="RefSeq" id="XP_047783329.1">
    <property type="nucleotide sequence ID" value="XM_047922729.1"/>
</dbReference>
<evidence type="ECO:0000313" key="2">
    <source>
        <dbReference type="EMBL" id="KAH9842030.1"/>
    </source>
</evidence>
<feature type="region of interest" description="Disordered" evidence="1">
    <location>
        <begin position="1"/>
        <end position="51"/>
    </location>
</feature>
<comment type="caution">
    <text evidence="2">The sequence shown here is derived from an EMBL/GenBank/DDBJ whole genome shotgun (WGS) entry which is preliminary data.</text>
</comment>
<evidence type="ECO:0000256" key="1">
    <source>
        <dbReference type="SAM" id="MobiDB-lite"/>
    </source>
</evidence>
<dbReference type="GeneID" id="72003461"/>
<feature type="region of interest" description="Disordered" evidence="1">
    <location>
        <begin position="64"/>
        <end position="86"/>
    </location>
</feature>
<gene>
    <name evidence="2" type="ORF">C8Q71DRAFT_739742</name>
</gene>